<evidence type="ECO:0000256" key="1">
    <source>
        <dbReference type="SAM" id="MobiDB-lite"/>
    </source>
</evidence>
<dbReference type="SUPFAM" id="SSF101498">
    <property type="entry name" value="Anti-sigma factor FlgM"/>
    <property type="match status" value="1"/>
</dbReference>
<dbReference type="InterPro" id="IPR031316">
    <property type="entry name" value="FlgM_C"/>
</dbReference>
<feature type="domain" description="Anti-sigma-28 factor FlgM C-terminal" evidence="2">
    <location>
        <begin position="43"/>
        <end position="87"/>
    </location>
</feature>
<gene>
    <name evidence="3" type="ORF">K239x_09180</name>
</gene>
<dbReference type="AlphaFoldDB" id="A0A517NPC3"/>
<evidence type="ECO:0000313" key="4">
    <source>
        <dbReference type="Proteomes" id="UP000319817"/>
    </source>
</evidence>
<dbReference type="Pfam" id="PF04316">
    <property type="entry name" value="FlgM"/>
    <property type="match status" value="1"/>
</dbReference>
<evidence type="ECO:0000313" key="3">
    <source>
        <dbReference type="EMBL" id="QDT08975.1"/>
    </source>
</evidence>
<organism evidence="3 4">
    <name type="scientific">Stieleria marina</name>
    <dbReference type="NCBI Taxonomy" id="1930275"/>
    <lineage>
        <taxon>Bacteria</taxon>
        <taxon>Pseudomonadati</taxon>
        <taxon>Planctomycetota</taxon>
        <taxon>Planctomycetia</taxon>
        <taxon>Pirellulales</taxon>
        <taxon>Pirellulaceae</taxon>
        <taxon>Stieleria</taxon>
    </lineage>
</organism>
<dbReference type="Proteomes" id="UP000319817">
    <property type="component" value="Chromosome"/>
</dbReference>
<name>A0A517NPC3_9BACT</name>
<dbReference type="InterPro" id="IPR035890">
    <property type="entry name" value="Anti-sigma-28_factor_FlgM_sf"/>
</dbReference>
<dbReference type="RefSeq" id="WP_145416431.1">
    <property type="nucleotide sequence ID" value="NZ_CP036526.1"/>
</dbReference>
<accession>A0A517NPC3</accession>
<proteinExistence type="predicted"/>
<evidence type="ECO:0000259" key="2">
    <source>
        <dbReference type="Pfam" id="PF04316"/>
    </source>
</evidence>
<sequence length="104" mass="11188">MQIYGPFRVSTTQNTAGVERTAPQQPAESAKPAESNRMAQPADELDLSSAAVGVNRLQDSGAIAGGGEIRIDRVADIRRQIADGVYETPEKLDAALERMLDQYA</sequence>
<keyword evidence="4" id="KW-1185">Reference proteome</keyword>
<reference evidence="3 4" key="1">
    <citation type="submission" date="2019-02" db="EMBL/GenBank/DDBJ databases">
        <title>Deep-cultivation of Planctomycetes and their phenomic and genomic characterization uncovers novel biology.</title>
        <authorList>
            <person name="Wiegand S."/>
            <person name="Jogler M."/>
            <person name="Boedeker C."/>
            <person name="Pinto D."/>
            <person name="Vollmers J."/>
            <person name="Rivas-Marin E."/>
            <person name="Kohn T."/>
            <person name="Peeters S.H."/>
            <person name="Heuer A."/>
            <person name="Rast P."/>
            <person name="Oberbeckmann S."/>
            <person name="Bunk B."/>
            <person name="Jeske O."/>
            <person name="Meyerdierks A."/>
            <person name="Storesund J.E."/>
            <person name="Kallscheuer N."/>
            <person name="Luecker S."/>
            <person name="Lage O.M."/>
            <person name="Pohl T."/>
            <person name="Merkel B.J."/>
            <person name="Hornburger P."/>
            <person name="Mueller R.-W."/>
            <person name="Bruemmer F."/>
            <person name="Labrenz M."/>
            <person name="Spormann A.M."/>
            <person name="Op den Camp H."/>
            <person name="Overmann J."/>
            <person name="Amann R."/>
            <person name="Jetten M.S.M."/>
            <person name="Mascher T."/>
            <person name="Medema M.H."/>
            <person name="Devos D.P."/>
            <person name="Kaster A.-K."/>
            <person name="Ovreas L."/>
            <person name="Rohde M."/>
            <person name="Galperin M.Y."/>
            <person name="Jogler C."/>
        </authorList>
    </citation>
    <scope>NUCLEOTIDE SEQUENCE [LARGE SCALE GENOMIC DNA]</scope>
    <source>
        <strain evidence="3 4">K23_9</strain>
    </source>
</reference>
<feature type="compositionally biased region" description="Polar residues" evidence="1">
    <location>
        <begin position="9"/>
        <end position="27"/>
    </location>
</feature>
<dbReference type="OrthoDB" id="280802at2"/>
<protein>
    <recommendedName>
        <fullName evidence="2">Anti-sigma-28 factor FlgM C-terminal domain-containing protein</fullName>
    </recommendedName>
</protein>
<dbReference type="EMBL" id="CP036526">
    <property type="protein sequence ID" value="QDT08975.1"/>
    <property type="molecule type" value="Genomic_DNA"/>
</dbReference>
<feature type="region of interest" description="Disordered" evidence="1">
    <location>
        <begin position="1"/>
        <end position="46"/>
    </location>
</feature>